<keyword evidence="1" id="KW-0812">Transmembrane</keyword>
<dbReference type="AlphaFoldDB" id="A0A1H3I9R1"/>
<evidence type="ECO:0000313" key="2">
    <source>
        <dbReference type="EMBL" id="SDY23644.1"/>
    </source>
</evidence>
<keyword evidence="3" id="KW-1185">Reference proteome</keyword>
<organism evidence="2 3">
    <name type="scientific">Halopenitus persicus</name>
    <dbReference type="NCBI Taxonomy" id="1048396"/>
    <lineage>
        <taxon>Archaea</taxon>
        <taxon>Methanobacteriati</taxon>
        <taxon>Methanobacteriota</taxon>
        <taxon>Stenosarchaea group</taxon>
        <taxon>Halobacteria</taxon>
        <taxon>Halobacteriales</taxon>
        <taxon>Haloferacaceae</taxon>
        <taxon>Halopenitus</taxon>
    </lineage>
</organism>
<name>A0A1H3I9R1_9EURY</name>
<dbReference type="Proteomes" id="UP000199079">
    <property type="component" value="Unassembled WGS sequence"/>
</dbReference>
<keyword evidence="1" id="KW-0472">Membrane</keyword>
<sequence>MDSPDPLFVGLLIALAAFFLFAYLLVRRTLLSLRKGYEDGQR</sequence>
<gene>
    <name evidence="2" type="ORF">SAMN05216564_10414</name>
</gene>
<protein>
    <submittedName>
        <fullName evidence="2">Uncharacterized protein</fullName>
    </submittedName>
</protein>
<dbReference type="RefSeq" id="WP_021075219.1">
    <property type="nucleotide sequence ID" value="NZ_AP017558.1"/>
</dbReference>
<evidence type="ECO:0000256" key="1">
    <source>
        <dbReference type="SAM" id="Phobius"/>
    </source>
</evidence>
<accession>A0A1H3I9R1</accession>
<reference evidence="3" key="1">
    <citation type="submission" date="2016-10" db="EMBL/GenBank/DDBJ databases">
        <authorList>
            <person name="Varghese N."/>
            <person name="Submissions S."/>
        </authorList>
    </citation>
    <scope>NUCLEOTIDE SEQUENCE [LARGE SCALE GENOMIC DNA]</scope>
    <source>
        <strain evidence="3">DC30,IBRC 10041,KCTC 4046</strain>
    </source>
</reference>
<keyword evidence="1" id="KW-1133">Transmembrane helix</keyword>
<dbReference type="InterPro" id="IPR057181">
    <property type="entry name" value="DUF7859"/>
</dbReference>
<evidence type="ECO:0000313" key="3">
    <source>
        <dbReference type="Proteomes" id="UP000199079"/>
    </source>
</evidence>
<dbReference type="EMBL" id="FNPC01000004">
    <property type="protein sequence ID" value="SDY23644.1"/>
    <property type="molecule type" value="Genomic_DNA"/>
</dbReference>
<dbReference type="GeneID" id="77391127"/>
<dbReference type="Pfam" id="PF25258">
    <property type="entry name" value="DUF7859"/>
    <property type="match status" value="1"/>
</dbReference>
<feature type="transmembrane region" description="Helical" evidence="1">
    <location>
        <begin position="6"/>
        <end position="26"/>
    </location>
</feature>
<proteinExistence type="predicted"/>